<name>K1SHD2_9ZZZZ</name>
<feature type="non-terminal residue" evidence="2">
    <location>
        <position position="147"/>
    </location>
</feature>
<evidence type="ECO:0000259" key="1">
    <source>
        <dbReference type="Pfam" id="PF01182"/>
    </source>
</evidence>
<dbReference type="GO" id="GO:0005975">
    <property type="term" value="P:carbohydrate metabolic process"/>
    <property type="evidence" value="ECO:0007669"/>
    <property type="project" value="InterPro"/>
</dbReference>
<evidence type="ECO:0000313" key="2">
    <source>
        <dbReference type="EMBL" id="EKC53145.1"/>
    </source>
</evidence>
<dbReference type="AlphaFoldDB" id="K1SHD2"/>
<dbReference type="InterPro" id="IPR037171">
    <property type="entry name" value="NagB/RpiA_transferase-like"/>
</dbReference>
<organism evidence="2">
    <name type="scientific">human gut metagenome</name>
    <dbReference type="NCBI Taxonomy" id="408170"/>
    <lineage>
        <taxon>unclassified sequences</taxon>
        <taxon>metagenomes</taxon>
        <taxon>organismal metagenomes</taxon>
    </lineage>
</organism>
<dbReference type="SUPFAM" id="SSF100950">
    <property type="entry name" value="NagB/RpiA/CoA transferase-like"/>
    <property type="match status" value="1"/>
</dbReference>
<dbReference type="EMBL" id="AJWZ01008787">
    <property type="protein sequence ID" value="EKC53145.1"/>
    <property type="molecule type" value="Genomic_DNA"/>
</dbReference>
<sequence>MKTIIGTKADVAKELTAQVAAVLASKPEANIAISAVDLPAEVLDALAASDIAFDRATLFQACEYCGAAGKGAHAVGTAFSPLTAAKPFAAVHAPDPDADAEHAADYDAAIQAAGGLDLVILGLGERGHVAFNEPGAGFGEKTHIAKL</sequence>
<comment type="caution">
    <text evidence="2">The sequence shown here is derived from an EMBL/GenBank/DDBJ whole genome shotgun (WGS) entry which is preliminary data.</text>
</comment>
<keyword evidence="2" id="KW-0413">Isomerase</keyword>
<feature type="domain" description="Glucosamine/galactosamine-6-phosphate isomerase" evidence="1">
    <location>
        <begin position="9"/>
        <end position="130"/>
    </location>
</feature>
<dbReference type="GO" id="GO:0016853">
    <property type="term" value="F:isomerase activity"/>
    <property type="evidence" value="ECO:0007669"/>
    <property type="project" value="UniProtKB-KW"/>
</dbReference>
<gene>
    <name evidence="2" type="ORF">OBE_12739</name>
</gene>
<dbReference type="Pfam" id="PF01182">
    <property type="entry name" value="Glucosamine_iso"/>
    <property type="match status" value="1"/>
</dbReference>
<proteinExistence type="predicted"/>
<reference evidence="2" key="1">
    <citation type="journal article" date="2013" name="Environ. Microbiol.">
        <title>Microbiota from the distal guts of lean and obese adolescents exhibit partial functional redundancy besides clear differences in community structure.</title>
        <authorList>
            <person name="Ferrer M."/>
            <person name="Ruiz A."/>
            <person name="Lanza F."/>
            <person name="Haange S.B."/>
            <person name="Oberbach A."/>
            <person name="Till H."/>
            <person name="Bargiela R."/>
            <person name="Campoy C."/>
            <person name="Segura M.T."/>
            <person name="Richter M."/>
            <person name="von Bergen M."/>
            <person name="Seifert J."/>
            <person name="Suarez A."/>
        </authorList>
    </citation>
    <scope>NUCLEOTIDE SEQUENCE</scope>
</reference>
<dbReference type="Gene3D" id="3.40.50.1360">
    <property type="match status" value="1"/>
</dbReference>
<accession>K1SHD2</accession>
<protein>
    <submittedName>
        <fullName evidence="2">Glucosamine-6-phosphate isomerase</fullName>
    </submittedName>
</protein>
<dbReference type="InterPro" id="IPR006148">
    <property type="entry name" value="Glc/Gal-6P_isomerase"/>
</dbReference>